<dbReference type="InterPro" id="IPR007218">
    <property type="entry name" value="DNA_pol_delta_4"/>
</dbReference>
<name>A0AAN6N2D3_9PEZI</name>
<dbReference type="Pfam" id="PF04081">
    <property type="entry name" value="DNA_pol_delta_4"/>
    <property type="match status" value="1"/>
</dbReference>
<feature type="region of interest" description="Disordered" evidence="1">
    <location>
        <begin position="1"/>
        <end position="91"/>
    </location>
</feature>
<dbReference type="PANTHER" id="PTHR14303">
    <property type="entry name" value="DNA POLYMERASE DELTA SUBUNIT 4"/>
    <property type="match status" value="1"/>
</dbReference>
<dbReference type="EMBL" id="MU853857">
    <property type="protein sequence ID" value="KAK3937331.1"/>
    <property type="molecule type" value="Genomic_DNA"/>
</dbReference>
<dbReference type="Proteomes" id="UP001303473">
    <property type="component" value="Unassembled WGS sequence"/>
</dbReference>
<evidence type="ECO:0000256" key="1">
    <source>
        <dbReference type="SAM" id="MobiDB-lite"/>
    </source>
</evidence>
<dbReference type="GO" id="GO:0043625">
    <property type="term" value="C:delta DNA polymerase complex"/>
    <property type="evidence" value="ECO:0007669"/>
    <property type="project" value="TreeGrafter"/>
</dbReference>
<feature type="compositionally biased region" description="Low complexity" evidence="1">
    <location>
        <begin position="1"/>
        <end position="13"/>
    </location>
</feature>
<feature type="compositionally biased region" description="Acidic residues" evidence="1">
    <location>
        <begin position="75"/>
        <end position="87"/>
    </location>
</feature>
<evidence type="ECO:0000313" key="3">
    <source>
        <dbReference type="Proteomes" id="UP001303473"/>
    </source>
</evidence>
<reference evidence="3" key="1">
    <citation type="journal article" date="2023" name="Mol. Phylogenet. Evol.">
        <title>Genome-scale phylogeny and comparative genomics of the fungal order Sordariales.</title>
        <authorList>
            <person name="Hensen N."/>
            <person name="Bonometti L."/>
            <person name="Westerberg I."/>
            <person name="Brannstrom I.O."/>
            <person name="Guillou S."/>
            <person name="Cros-Aarteil S."/>
            <person name="Calhoun S."/>
            <person name="Haridas S."/>
            <person name="Kuo A."/>
            <person name="Mondo S."/>
            <person name="Pangilinan J."/>
            <person name="Riley R."/>
            <person name="LaButti K."/>
            <person name="Andreopoulos B."/>
            <person name="Lipzen A."/>
            <person name="Chen C."/>
            <person name="Yan M."/>
            <person name="Daum C."/>
            <person name="Ng V."/>
            <person name="Clum A."/>
            <person name="Steindorff A."/>
            <person name="Ohm R.A."/>
            <person name="Martin F."/>
            <person name="Silar P."/>
            <person name="Natvig D.O."/>
            <person name="Lalanne C."/>
            <person name="Gautier V."/>
            <person name="Ament-Velasquez S.L."/>
            <person name="Kruys A."/>
            <person name="Hutchinson M.I."/>
            <person name="Powell A.J."/>
            <person name="Barry K."/>
            <person name="Miller A.N."/>
            <person name="Grigoriev I.V."/>
            <person name="Debuchy R."/>
            <person name="Gladieux P."/>
            <person name="Hiltunen Thoren M."/>
            <person name="Johannesson H."/>
        </authorList>
    </citation>
    <scope>NUCLEOTIDE SEQUENCE [LARGE SCALE GENOMIC DNA]</scope>
    <source>
        <strain evidence="3">CBS 340.73</strain>
    </source>
</reference>
<protein>
    <submittedName>
        <fullName evidence="2">DNA polymerase delta subunit 4</fullName>
    </submittedName>
</protein>
<dbReference type="PANTHER" id="PTHR14303:SF0">
    <property type="entry name" value="DNA POLYMERASE DELTA SUBUNIT 4"/>
    <property type="match status" value="1"/>
</dbReference>
<keyword evidence="3" id="KW-1185">Reference proteome</keyword>
<dbReference type="AlphaFoldDB" id="A0AAN6N2D3"/>
<feature type="compositionally biased region" description="Polar residues" evidence="1">
    <location>
        <begin position="21"/>
        <end position="38"/>
    </location>
</feature>
<organism evidence="2 3">
    <name type="scientific">Diplogelasinospora grovesii</name>
    <dbReference type="NCBI Taxonomy" id="303347"/>
    <lineage>
        <taxon>Eukaryota</taxon>
        <taxon>Fungi</taxon>
        <taxon>Dikarya</taxon>
        <taxon>Ascomycota</taxon>
        <taxon>Pezizomycotina</taxon>
        <taxon>Sordariomycetes</taxon>
        <taxon>Sordariomycetidae</taxon>
        <taxon>Sordariales</taxon>
        <taxon>Diplogelasinosporaceae</taxon>
        <taxon>Diplogelasinospora</taxon>
    </lineage>
</organism>
<gene>
    <name evidence="2" type="ORF">QBC46DRAFT_392977</name>
</gene>
<proteinExistence type="predicted"/>
<dbReference type="GO" id="GO:0006261">
    <property type="term" value="P:DNA-templated DNA replication"/>
    <property type="evidence" value="ECO:0007669"/>
    <property type="project" value="TreeGrafter"/>
</dbReference>
<evidence type="ECO:0000313" key="2">
    <source>
        <dbReference type="EMBL" id="KAK3937331.1"/>
    </source>
</evidence>
<feature type="compositionally biased region" description="Basic and acidic residues" evidence="1">
    <location>
        <begin position="51"/>
        <end position="67"/>
    </location>
</feature>
<sequence>MPTTRRTTRSTSGSGSGPGGKQSTLSFNHRVTKNSVSKSVKDSAVLTPSGLKKEIILPEPEQVKQEPIDSPVPTTDDDHDQQEEEQIEEVKEEVTKSVEELKAEKLSNAAIERYWRTIEAGRMATKVHQKHAADLTTGEKVLRYFDVSSQFGPCIGTTRLKRWQRAQRLGLNPPIEVLAVLLQEEAKRNGNIERAHMDELLNSVSAGP</sequence>
<dbReference type="GO" id="GO:0003887">
    <property type="term" value="F:DNA-directed DNA polymerase activity"/>
    <property type="evidence" value="ECO:0007669"/>
    <property type="project" value="TreeGrafter"/>
</dbReference>
<accession>A0AAN6N2D3</accession>
<comment type="caution">
    <text evidence="2">The sequence shown here is derived from an EMBL/GenBank/DDBJ whole genome shotgun (WGS) entry which is preliminary data.</text>
</comment>
<dbReference type="GO" id="GO:0000731">
    <property type="term" value="P:DNA synthesis involved in DNA repair"/>
    <property type="evidence" value="ECO:0007669"/>
    <property type="project" value="InterPro"/>
</dbReference>